<gene>
    <name evidence="2" type="ORF">CK620_05815</name>
</gene>
<keyword evidence="2" id="KW-0238">DNA-binding</keyword>
<proteinExistence type="predicted"/>
<dbReference type="InterPro" id="IPR012340">
    <property type="entry name" value="NA-bd_OB-fold"/>
</dbReference>
<evidence type="ECO:0000259" key="1">
    <source>
        <dbReference type="Pfam" id="PF01796"/>
    </source>
</evidence>
<dbReference type="AlphaFoldDB" id="A0A2A2AC70"/>
<dbReference type="GO" id="GO:0003677">
    <property type="term" value="F:DNA binding"/>
    <property type="evidence" value="ECO:0007669"/>
    <property type="project" value="UniProtKB-KW"/>
</dbReference>
<evidence type="ECO:0000313" key="2">
    <source>
        <dbReference type="EMBL" id="PAT35383.1"/>
    </source>
</evidence>
<accession>A0A2A2AC70</accession>
<organism evidence="2 3">
    <name type="scientific">Vandammella animalimorsus</name>
    <dbReference type="NCBI Taxonomy" id="2029117"/>
    <lineage>
        <taxon>Bacteria</taxon>
        <taxon>Pseudomonadati</taxon>
        <taxon>Pseudomonadota</taxon>
        <taxon>Betaproteobacteria</taxon>
        <taxon>Burkholderiales</taxon>
        <taxon>Comamonadaceae</taxon>
        <taxon>Vandammella</taxon>
    </lineage>
</organism>
<dbReference type="Pfam" id="PF01796">
    <property type="entry name" value="OB_ChsH2_C"/>
    <property type="match status" value="1"/>
</dbReference>
<comment type="caution">
    <text evidence="2">The sequence shown here is derived from an EMBL/GenBank/DDBJ whole genome shotgun (WGS) entry which is preliminary data.</text>
</comment>
<dbReference type="SUPFAM" id="SSF50249">
    <property type="entry name" value="Nucleic acid-binding proteins"/>
    <property type="match status" value="1"/>
</dbReference>
<dbReference type="PANTHER" id="PTHR34075:SF5">
    <property type="entry name" value="BLR3430 PROTEIN"/>
    <property type="match status" value="1"/>
</dbReference>
<dbReference type="RefSeq" id="WP_095549481.1">
    <property type="nucleotide sequence ID" value="NZ_NSJF01000002.1"/>
</dbReference>
<dbReference type="InterPro" id="IPR052513">
    <property type="entry name" value="Thioester_dehydratase-like"/>
</dbReference>
<name>A0A2A2AC70_9BURK</name>
<dbReference type="EMBL" id="NSJF01000002">
    <property type="protein sequence ID" value="PAT35383.1"/>
    <property type="molecule type" value="Genomic_DNA"/>
</dbReference>
<protein>
    <submittedName>
        <fullName evidence="2">DNA-binding protein</fullName>
    </submittedName>
</protein>
<evidence type="ECO:0000313" key="3">
    <source>
        <dbReference type="Proteomes" id="UP000217999"/>
    </source>
</evidence>
<reference evidence="2 3" key="1">
    <citation type="submission" date="2017-08" db="EMBL/GenBank/DDBJ databases">
        <title>WGS of Clinical strains of the CDC Group NO-1 linked to zoonotic infections in humans.</title>
        <authorList>
            <person name="Bernier A.-M."/>
            <person name="Bernard K."/>
        </authorList>
    </citation>
    <scope>NUCLEOTIDE SEQUENCE [LARGE SCALE GENOMIC DNA]</scope>
    <source>
        <strain evidence="2 3">NML03-0146</strain>
    </source>
</reference>
<dbReference type="InterPro" id="IPR002878">
    <property type="entry name" value="ChsH2_C"/>
</dbReference>
<dbReference type="PANTHER" id="PTHR34075">
    <property type="entry name" value="BLR3430 PROTEIN"/>
    <property type="match status" value="1"/>
</dbReference>
<sequence length="130" mass="14568">MTHSRFQQGLAARQVLLQVCRECGQHHALERFSCPDCHSRALEWRAASGRAWVHAVTEIHRAPAQSFKALVPYTIVLARLEEGPLVMGHADTGLVIGEPVHASFRSHEEGVLLYFVRQCAQRNSLLSNPF</sequence>
<feature type="domain" description="ChsH2 C-terminal OB-fold" evidence="1">
    <location>
        <begin position="44"/>
        <end position="105"/>
    </location>
</feature>
<dbReference type="Proteomes" id="UP000217999">
    <property type="component" value="Unassembled WGS sequence"/>
</dbReference>
<dbReference type="Gene3D" id="6.10.30.10">
    <property type="match status" value="1"/>
</dbReference>